<evidence type="ECO:0000313" key="1">
    <source>
        <dbReference type="EMBL" id="MFC0215278.1"/>
    </source>
</evidence>
<dbReference type="RefSeq" id="WP_377472721.1">
    <property type="nucleotide sequence ID" value="NZ_JBHLWN010000090.1"/>
</dbReference>
<sequence>MDTFVQKKRLAIVTDFDGTLMEQDVGDELMEALKVSEHPAVRAVSARFARREIGYYDWIE</sequence>
<dbReference type="Gene3D" id="3.40.50.1000">
    <property type="entry name" value="HAD superfamily/HAD-like"/>
    <property type="match status" value="1"/>
</dbReference>
<keyword evidence="2" id="KW-1185">Reference proteome</keyword>
<dbReference type="Proteomes" id="UP001589776">
    <property type="component" value="Unassembled WGS sequence"/>
</dbReference>
<gene>
    <name evidence="1" type="ORF">ACFFK0_23065</name>
</gene>
<dbReference type="SUPFAM" id="SSF56784">
    <property type="entry name" value="HAD-like"/>
    <property type="match status" value="1"/>
</dbReference>
<dbReference type="InterPro" id="IPR036412">
    <property type="entry name" value="HAD-like_sf"/>
</dbReference>
<comment type="caution">
    <text evidence="1">The sequence shown here is derived from an EMBL/GenBank/DDBJ whole genome shotgun (WGS) entry which is preliminary data.</text>
</comment>
<dbReference type="InterPro" id="IPR023214">
    <property type="entry name" value="HAD_sf"/>
</dbReference>
<reference evidence="1 2" key="1">
    <citation type="submission" date="2024-09" db="EMBL/GenBank/DDBJ databases">
        <authorList>
            <person name="Sun Q."/>
            <person name="Mori K."/>
        </authorList>
    </citation>
    <scope>NUCLEOTIDE SEQUENCE [LARGE SCALE GENOMIC DNA]</scope>
    <source>
        <strain evidence="1 2">CCM 7759</strain>
    </source>
</reference>
<accession>A0ABV6DRJ8</accession>
<dbReference type="EMBL" id="JBHLWN010000090">
    <property type="protein sequence ID" value="MFC0215278.1"/>
    <property type="molecule type" value="Genomic_DNA"/>
</dbReference>
<protein>
    <submittedName>
        <fullName evidence="1">Uncharacterized protein</fullName>
    </submittedName>
</protein>
<evidence type="ECO:0000313" key="2">
    <source>
        <dbReference type="Proteomes" id="UP001589776"/>
    </source>
</evidence>
<organism evidence="1 2">
    <name type="scientific">Paenibacillus chartarius</name>
    <dbReference type="NCBI Taxonomy" id="747481"/>
    <lineage>
        <taxon>Bacteria</taxon>
        <taxon>Bacillati</taxon>
        <taxon>Bacillota</taxon>
        <taxon>Bacilli</taxon>
        <taxon>Bacillales</taxon>
        <taxon>Paenibacillaceae</taxon>
        <taxon>Paenibacillus</taxon>
    </lineage>
</organism>
<name>A0ABV6DRJ8_9BACL</name>
<proteinExistence type="predicted"/>